<dbReference type="Proteomes" id="UP000287853">
    <property type="component" value="Unassembled WGS sequence"/>
</dbReference>
<evidence type="ECO:0000313" key="4">
    <source>
        <dbReference type="Proteomes" id="UP000287853"/>
    </source>
</evidence>
<comment type="caution">
    <text evidence="3">The sequence shown here is derived from an EMBL/GenBank/DDBJ whole genome shotgun (WGS) entry which is preliminary data.</text>
</comment>
<protein>
    <recommendedName>
        <fullName evidence="5">Mechanosensitive ion channel</fullName>
    </recommendedName>
</protein>
<feature type="coiled-coil region" evidence="1">
    <location>
        <begin position="53"/>
        <end position="103"/>
    </location>
</feature>
<feature type="transmembrane region" description="Helical" evidence="2">
    <location>
        <begin position="241"/>
        <end position="259"/>
    </location>
</feature>
<evidence type="ECO:0000256" key="2">
    <source>
        <dbReference type="SAM" id="Phobius"/>
    </source>
</evidence>
<keyword evidence="2" id="KW-0472">Membrane</keyword>
<proteinExistence type="predicted"/>
<keyword evidence="4" id="KW-1185">Reference proteome</keyword>
<dbReference type="EMBL" id="MTKO01000095">
    <property type="protein sequence ID" value="RWX44421.1"/>
    <property type="molecule type" value="Genomic_DNA"/>
</dbReference>
<sequence length="573" mass="65342">MYRVNCKIFFFSIVPTTFFLLFFPSTCLVLSGHQAEAEVVSRSPVSSPNSDTLQKVLLSKQALKEKLLEAEKELKKEKTEVRQEALRAEIQEISSRIQALDSDFESIVSGVDPAEFSVITENVDWQQELRELLSPILEETRKMTARPREMEALRKQVALYQKRINLTDNAIKNIQQHINGADSETMKKELNPLLFSRQQRHDELKARLAAVQQQLAEKEQNKVSILHSIKAIFREFFKSRGLNFLLALSAFFVVFLLMRETQRLIHKRTRLGRLGEHRSFLLRLTLIVYYLLTFLIAVTAFVLVLYLSGDWVLLGLAFLFLFGVVWTSKQTLPKFWEQAQLLLNLSTVREGERIIYQGLPWRVMALNLYTRLHNPDLRGGMIRLPLSALIGLESRPFYTDEPWFPTKTGELIELSDGTIGTIALQTPEQVVLDTRGGARKTYATLTFLGLNPINYSVNSFAVFTDFGIDYACQPDITRTIPDLLHAYIIKALEIKEYGPDLIELIVDFKTAAASSLNLLIFAKFQGSQAENYFALSRFLQQAAVDACSEYGWGIPFTQVTLHQAESLIALDEK</sequence>
<evidence type="ECO:0008006" key="5">
    <source>
        <dbReference type="Google" id="ProtNLM"/>
    </source>
</evidence>
<reference evidence="3 4" key="1">
    <citation type="submission" date="2017-01" db="EMBL/GenBank/DDBJ databases">
        <title>The cable genome- insights into the physiology and evolution of filamentous bacteria capable of sulfide oxidation via long distance electron transfer.</title>
        <authorList>
            <person name="Schreiber L."/>
            <person name="Bjerg J.T."/>
            <person name="Boggild A."/>
            <person name="Van De Vossenberg J."/>
            <person name="Meysman F."/>
            <person name="Nielsen L.P."/>
            <person name="Schramm A."/>
            <person name="Kjeldsen K.U."/>
        </authorList>
    </citation>
    <scope>NUCLEOTIDE SEQUENCE [LARGE SCALE GENOMIC DNA]</scope>
    <source>
        <strain evidence="3">MCF</strain>
    </source>
</reference>
<evidence type="ECO:0000256" key="1">
    <source>
        <dbReference type="SAM" id="Coils"/>
    </source>
</evidence>
<keyword evidence="2" id="KW-0812">Transmembrane</keyword>
<keyword evidence="1" id="KW-0175">Coiled coil</keyword>
<accession>A0A444IU29</accession>
<dbReference type="AlphaFoldDB" id="A0A444IU29"/>
<feature type="transmembrane region" description="Helical" evidence="2">
    <location>
        <begin position="311"/>
        <end position="328"/>
    </location>
</feature>
<name>A0A444IU29_9BACT</name>
<feature type="transmembrane region" description="Helical" evidence="2">
    <location>
        <begin position="280"/>
        <end position="305"/>
    </location>
</feature>
<gene>
    <name evidence="3" type="ORF">H206_02141</name>
</gene>
<keyword evidence="2" id="KW-1133">Transmembrane helix</keyword>
<organism evidence="3 4">
    <name type="scientific">Candidatus Electrothrix aarhusensis</name>
    <dbReference type="NCBI Taxonomy" id="1859131"/>
    <lineage>
        <taxon>Bacteria</taxon>
        <taxon>Pseudomonadati</taxon>
        <taxon>Thermodesulfobacteriota</taxon>
        <taxon>Desulfobulbia</taxon>
        <taxon>Desulfobulbales</taxon>
        <taxon>Desulfobulbaceae</taxon>
        <taxon>Candidatus Electrothrix</taxon>
    </lineage>
</organism>
<evidence type="ECO:0000313" key="3">
    <source>
        <dbReference type="EMBL" id="RWX44421.1"/>
    </source>
</evidence>